<comment type="caution">
    <text evidence="1">The sequence shown here is derived from an EMBL/GenBank/DDBJ whole genome shotgun (WGS) entry which is preliminary data.</text>
</comment>
<proteinExistence type="predicted"/>
<gene>
    <name evidence="1" type="ORF">XBP1_2080012</name>
</gene>
<name>A0A077NBT4_XENBV</name>
<dbReference type="AlphaFoldDB" id="A0A077NBT4"/>
<reference evidence="1" key="1">
    <citation type="submission" date="2013-07" db="EMBL/GenBank/DDBJ databases">
        <title>Sub-species coevolution in mutualistic symbiosis.</title>
        <authorList>
            <person name="Murfin K."/>
            <person name="Klassen J."/>
            <person name="Lee M."/>
            <person name="Forst S."/>
            <person name="Stock P."/>
            <person name="Goodrich-Blair H."/>
        </authorList>
    </citation>
    <scope>NUCLEOTIDE SEQUENCE [LARGE SCALE GENOMIC DNA]</scope>
    <source>
        <strain evidence="1">Puntauvense</strain>
    </source>
</reference>
<sequence>MNEMKNMPIKQSPPHHNKKKMCMNNRLFLSERSEYLPGRPIA</sequence>
<evidence type="ECO:0000313" key="1">
    <source>
        <dbReference type="EMBL" id="CDG96429.1"/>
    </source>
</evidence>
<protein>
    <submittedName>
        <fullName evidence="1">Uncharacterized protein</fullName>
    </submittedName>
</protein>
<dbReference type="EMBL" id="CBSW010000122">
    <property type="protein sequence ID" value="CDG96429.1"/>
    <property type="molecule type" value="Genomic_DNA"/>
</dbReference>
<dbReference type="HOGENOM" id="CLU_3259918_0_0_6"/>
<accession>A0A077NBT4</accession>
<organism evidence="1 2">
    <name type="scientific">Xenorhabdus bovienii str. puntauvense</name>
    <dbReference type="NCBI Taxonomy" id="1398201"/>
    <lineage>
        <taxon>Bacteria</taxon>
        <taxon>Pseudomonadati</taxon>
        <taxon>Pseudomonadota</taxon>
        <taxon>Gammaproteobacteria</taxon>
        <taxon>Enterobacterales</taxon>
        <taxon>Morganellaceae</taxon>
        <taxon>Xenorhabdus</taxon>
    </lineage>
</organism>
<dbReference type="Proteomes" id="UP000028511">
    <property type="component" value="Unassembled WGS sequence"/>
</dbReference>
<evidence type="ECO:0000313" key="2">
    <source>
        <dbReference type="Proteomes" id="UP000028511"/>
    </source>
</evidence>